<dbReference type="Pfam" id="PF13518">
    <property type="entry name" value="HTH_28"/>
    <property type="match status" value="2"/>
</dbReference>
<evidence type="ECO:0000256" key="1">
    <source>
        <dbReference type="ARBA" id="ARBA00038232"/>
    </source>
</evidence>
<feature type="region of interest" description="Disordered" evidence="2">
    <location>
        <begin position="172"/>
        <end position="195"/>
    </location>
</feature>
<dbReference type="EMBL" id="CP023434">
    <property type="protein sequence ID" value="AXY26131.1"/>
    <property type="molecule type" value="Genomic_DNA"/>
</dbReference>
<dbReference type="InterPro" id="IPR052057">
    <property type="entry name" value="IS150/IS1296_orfA-like"/>
</dbReference>
<evidence type="ECO:0000313" key="5">
    <source>
        <dbReference type="Proteomes" id="UP000263232"/>
    </source>
</evidence>
<sequence>MAKYSLELKMKVVGEYLSGTIGMNSLAKKYHIKPPKQVRIWINAYQTLGIEGLKRSRKKNSYSVEFKLKAITMYESSEKSYQEVANELGLNNPSLIARWRKEYQEQDIKGLSRKQGRPTLSKKDKGKKEQQAPSKPLKINDLELANQRIEELEYELKMQTIKNEYLEMSRNLRQQKAMKTKQESSTSSDNKKNTP</sequence>
<dbReference type="AlphaFoldDB" id="A0A347WM24"/>
<dbReference type="GO" id="GO:0043565">
    <property type="term" value="F:sequence-specific DNA binding"/>
    <property type="evidence" value="ECO:0007669"/>
    <property type="project" value="InterPro"/>
</dbReference>
<keyword evidence="5" id="KW-1185">Reference proteome</keyword>
<evidence type="ECO:0000313" key="4">
    <source>
        <dbReference type="EMBL" id="AXY26131.1"/>
    </source>
</evidence>
<comment type="similarity">
    <text evidence="1">Belongs to the IS150/IS1296 orfA family.</text>
</comment>
<feature type="domain" description="Insertion element IS150 protein InsJ-like helix-turn-helix" evidence="3">
    <location>
        <begin position="66"/>
        <end position="118"/>
    </location>
</feature>
<feature type="region of interest" description="Disordered" evidence="2">
    <location>
        <begin position="107"/>
        <end position="137"/>
    </location>
</feature>
<proteinExistence type="inferred from homology"/>
<dbReference type="RefSeq" id="WP_118991027.1">
    <property type="nucleotide sequence ID" value="NZ_CP023434.1"/>
</dbReference>
<dbReference type="InterPro" id="IPR010921">
    <property type="entry name" value="Trp_repressor/repl_initiator"/>
</dbReference>
<dbReference type="InterPro" id="IPR055247">
    <property type="entry name" value="InsJ-like_HTH"/>
</dbReference>
<dbReference type="OrthoDB" id="9781005at2"/>
<dbReference type="Gene3D" id="1.10.10.10">
    <property type="entry name" value="Winged helix-like DNA-binding domain superfamily/Winged helix DNA-binding domain"/>
    <property type="match status" value="1"/>
</dbReference>
<dbReference type="InterPro" id="IPR036388">
    <property type="entry name" value="WH-like_DNA-bd_sf"/>
</dbReference>
<evidence type="ECO:0000259" key="3">
    <source>
        <dbReference type="Pfam" id="PF13518"/>
    </source>
</evidence>
<accession>A0A347WM24</accession>
<feature type="domain" description="Insertion element IS150 protein InsJ-like helix-turn-helix" evidence="3">
    <location>
        <begin position="9"/>
        <end position="59"/>
    </location>
</feature>
<dbReference type="PANTHER" id="PTHR33795">
    <property type="entry name" value="INSERTION ELEMENT IS150 PROTEIN INSJ"/>
    <property type="match status" value="1"/>
</dbReference>
<dbReference type="Gene3D" id="1.10.10.60">
    <property type="entry name" value="Homeodomain-like"/>
    <property type="match status" value="1"/>
</dbReference>
<organism evidence="4 5">
    <name type="scientific">Suicoccus acidiformans</name>
    <dbReference type="NCBI Taxonomy" id="2036206"/>
    <lineage>
        <taxon>Bacteria</taxon>
        <taxon>Bacillati</taxon>
        <taxon>Bacillota</taxon>
        <taxon>Bacilli</taxon>
        <taxon>Lactobacillales</taxon>
        <taxon>Aerococcaceae</taxon>
        <taxon>Suicoccus</taxon>
    </lineage>
</organism>
<dbReference type="PANTHER" id="PTHR33795:SF1">
    <property type="entry name" value="INSERTION ELEMENT IS150 PROTEIN INSJ"/>
    <property type="match status" value="1"/>
</dbReference>
<dbReference type="SUPFAM" id="SSF48295">
    <property type="entry name" value="TrpR-like"/>
    <property type="match status" value="1"/>
</dbReference>
<protein>
    <recommendedName>
        <fullName evidence="3">Insertion element IS150 protein InsJ-like helix-turn-helix domain-containing protein</fullName>
    </recommendedName>
</protein>
<evidence type="ECO:0000256" key="2">
    <source>
        <dbReference type="SAM" id="MobiDB-lite"/>
    </source>
</evidence>
<dbReference type="KEGG" id="abae:CL176_09030"/>
<feature type="compositionally biased region" description="Basic and acidic residues" evidence="2">
    <location>
        <begin position="121"/>
        <end position="130"/>
    </location>
</feature>
<gene>
    <name evidence="4" type="ORF">CL176_09030</name>
</gene>
<name>A0A347WM24_9LACT</name>
<reference evidence="4 5" key="1">
    <citation type="submission" date="2017-09" db="EMBL/GenBank/DDBJ databases">
        <title>Complete genome sequence of Oxytococcus suis strain ZY16052.</title>
        <authorList>
            <person name="Li F."/>
        </authorList>
    </citation>
    <scope>NUCLEOTIDE SEQUENCE [LARGE SCALE GENOMIC DNA]</scope>
    <source>
        <strain evidence="4 5">ZY16052</strain>
    </source>
</reference>
<dbReference type="Proteomes" id="UP000263232">
    <property type="component" value="Chromosome"/>
</dbReference>